<dbReference type="Proteomes" id="UP000826195">
    <property type="component" value="Unassembled WGS sequence"/>
</dbReference>
<reference evidence="1 2" key="1">
    <citation type="journal article" date="2021" name="J. Hered.">
        <title>A chromosome-level genome assembly of the parasitoid wasp, Cotesia glomerata (Hymenoptera: Braconidae).</title>
        <authorList>
            <person name="Pinto B.J."/>
            <person name="Weis J.J."/>
            <person name="Gamble T."/>
            <person name="Ode P.J."/>
            <person name="Paul R."/>
            <person name="Zaspel J.M."/>
        </authorList>
    </citation>
    <scope>NUCLEOTIDE SEQUENCE [LARGE SCALE GENOMIC DNA]</scope>
    <source>
        <strain evidence="1">CgM1</strain>
    </source>
</reference>
<keyword evidence="2" id="KW-1185">Reference proteome</keyword>
<comment type="caution">
    <text evidence="1">The sequence shown here is derived from an EMBL/GenBank/DDBJ whole genome shotgun (WGS) entry which is preliminary data.</text>
</comment>
<evidence type="ECO:0000313" key="2">
    <source>
        <dbReference type="Proteomes" id="UP000826195"/>
    </source>
</evidence>
<dbReference type="EMBL" id="JAHXZJ010000452">
    <property type="protein sequence ID" value="KAH0558847.1"/>
    <property type="molecule type" value="Genomic_DNA"/>
</dbReference>
<sequence length="245" mass="26805">MMNSALRHLLLELENTKAPVPIDIELVGPDEELEKAFVESEGPEICVLDAVEDEEVVILDDEVEEDGLDSGFEPDFVGFGKILEAPRKESSGTEPKPPLVTARIPVSIWVFGIQLNEILDTGSERSYINSQVYEKVQDLSSGNLRSDDTERRGVLLANGELCKSKGGAPFIIQVGSIAGEQYLSVLEGLSHSVVLGMDFALAFGVKIDCGSRTWSIDSSLERHPFTIVHCSESRRVLCSVLTLDQ</sequence>
<dbReference type="AlphaFoldDB" id="A0AAV7IVI7"/>
<dbReference type="Gene3D" id="2.40.70.10">
    <property type="entry name" value="Acid Proteases"/>
    <property type="match status" value="1"/>
</dbReference>
<proteinExistence type="predicted"/>
<protein>
    <recommendedName>
        <fullName evidence="3">Peptidase A2 domain-containing protein</fullName>
    </recommendedName>
</protein>
<dbReference type="InterPro" id="IPR021109">
    <property type="entry name" value="Peptidase_aspartic_dom_sf"/>
</dbReference>
<evidence type="ECO:0008006" key="3">
    <source>
        <dbReference type="Google" id="ProtNLM"/>
    </source>
</evidence>
<name>A0AAV7IVI7_COTGL</name>
<organism evidence="1 2">
    <name type="scientific">Cotesia glomerata</name>
    <name type="common">Lepidopteran parasitic wasp</name>
    <name type="synonym">Apanteles glomeratus</name>
    <dbReference type="NCBI Taxonomy" id="32391"/>
    <lineage>
        <taxon>Eukaryota</taxon>
        <taxon>Metazoa</taxon>
        <taxon>Ecdysozoa</taxon>
        <taxon>Arthropoda</taxon>
        <taxon>Hexapoda</taxon>
        <taxon>Insecta</taxon>
        <taxon>Pterygota</taxon>
        <taxon>Neoptera</taxon>
        <taxon>Endopterygota</taxon>
        <taxon>Hymenoptera</taxon>
        <taxon>Apocrita</taxon>
        <taxon>Ichneumonoidea</taxon>
        <taxon>Braconidae</taxon>
        <taxon>Microgastrinae</taxon>
        <taxon>Cotesia</taxon>
    </lineage>
</organism>
<evidence type="ECO:0000313" key="1">
    <source>
        <dbReference type="EMBL" id="KAH0558847.1"/>
    </source>
</evidence>
<accession>A0AAV7IVI7</accession>
<gene>
    <name evidence="1" type="ORF">KQX54_000578</name>
</gene>